<comment type="caution">
    <text evidence="1">The sequence shown here is derived from an EMBL/GenBank/DDBJ whole genome shotgun (WGS) entry which is preliminary data.</text>
</comment>
<feature type="non-terminal residue" evidence="1">
    <location>
        <position position="1"/>
    </location>
</feature>
<evidence type="ECO:0000313" key="2">
    <source>
        <dbReference type="Proteomes" id="UP000265520"/>
    </source>
</evidence>
<protein>
    <submittedName>
        <fullName evidence="1">Uncharacterized protein</fullName>
    </submittedName>
</protein>
<evidence type="ECO:0000313" key="1">
    <source>
        <dbReference type="EMBL" id="MCI74335.1"/>
    </source>
</evidence>
<dbReference type="Proteomes" id="UP000265520">
    <property type="component" value="Unassembled WGS sequence"/>
</dbReference>
<proteinExistence type="predicted"/>
<name>A0A392URC8_9FABA</name>
<keyword evidence="2" id="KW-1185">Reference proteome</keyword>
<dbReference type="EMBL" id="LXQA010858424">
    <property type="protein sequence ID" value="MCI74335.1"/>
    <property type="molecule type" value="Genomic_DNA"/>
</dbReference>
<sequence>VISKYSSAGSRHGCNRLVGVHFHPPDHRCAPKHQPSCVSADSWSAIDGQLLQNCSITSPR</sequence>
<accession>A0A392URC8</accession>
<dbReference type="AlphaFoldDB" id="A0A392URC8"/>
<organism evidence="1 2">
    <name type="scientific">Trifolium medium</name>
    <dbReference type="NCBI Taxonomy" id="97028"/>
    <lineage>
        <taxon>Eukaryota</taxon>
        <taxon>Viridiplantae</taxon>
        <taxon>Streptophyta</taxon>
        <taxon>Embryophyta</taxon>
        <taxon>Tracheophyta</taxon>
        <taxon>Spermatophyta</taxon>
        <taxon>Magnoliopsida</taxon>
        <taxon>eudicotyledons</taxon>
        <taxon>Gunneridae</taxon>
        <taxon>Pentapetalae</taxon>
        <taxon>rosids</taxon>
        <taxon>fabids</taxon>
        <taxon>Fabales</taxon>
        <taxon>Fabaceae</taxon>
        <taxon>Papilionoideae</taxon>
        <taxon>50 kb inversion clade</taxon>
        <taxon>NPAAA clade</taxon>
        <taxon>Hologalegina</taxon>
        <taxon>IRL clade</taxon>
        <taxon>Trifolieae</taxon>
        <taxon>Trifolium</taxon>
    </lineage>
</organism>
<reference evidence="1 2" key="1">
    <citation type="journal article" date="2018" name="Front. Plant Sci.">
        <title>Red Clover (Trifolium pratense) and Zigzag Clover (T. medium) - A Picture of Genomic Similarities and Differences.</title>
        <authorList>
            <person name="Dluhosova J."/>
            <person name="Istvanek J."/>
            <person name="Nedelnik J."/>
            <person name="Repkova J."/>
        </authorList>
    </citation>
    <scope>NUCLEOTIDE SEQUENCE [LARGE SCALE GENOMIC DNA]</scope>
    <source>
        <strain evidence="2">cv. 10/8</strain>
        <tissue evidence="1">Leaf</tissue>
    </source>
</reference>